<dbReference type="PANTHER" id="PTHR30055">
    <property type="entry name" value="HTH-TYPE TRANSCRIPTIONAL REGULATOR RUTR"/>
    <property type="match status" value="1"/>
</dbReference>
<dbReference type="RefSeq" id="WP_344263397.1">
    <property type="nucleotide sequence ID" value="NZ_BAAAMR010000010.1"/>
</dbReference>
<keyword evidence="3" id="KW-0804">Transcription</keyword>
<dbReference type="Pfam" id="PF00440">
    <property type="entry name" value="TetR_N"/>
    <property type="match status" value="1"/>
</dbReference>
<evidence type="ECO:0000313" key="7">
    <source>
        <dbReference type="Proteomes" id="UP001501020"/>
    </source>
</evidence>
<protein>
    <recommendedName>
        <fullName evidence="5">HTH tetR-type domain-containing protein</fullName>
    </recommendedName>
</protein>
<evidence type="ECO:0000256" key="1">
    <source>
        <dbReference type="ARBA" id="ARBA00023015"/>
    </source>
</evidence>
<proteinExistence type="predicted"/>
<keyword evidence="7" id="KW-1185">Reference proteome</keyword>
<dbReference type="PRINTS" id="PR00455">
    <property type="entry name" value="HTHTETR"/>
</dbReference>
<dbReference type="InterPro" id="IPR009057">
    <property type="entry name" value="Homeodomain-like_sf"/>
</dbReference>
<dbReference type="InterPro" id="IPR050109">
    <property type="entry name" value="HTH-type_TetR-like_transc_reg"/>
</dbReference>
<dbReference type="EMBL" id="BAAAMR010000010">
    <property type="protein sequence ID" value="GAA2127490.1"/>
    <property type="molecule type" value="Genomic_DNA"/>
</dbReference>
<dbReference type="PROSITE" id="PS50977">
    <property type="entry name" value="HTH_TETR_2"/>
    <property type="match status" value="1"/>
</dbReference>
<accession>A0ABN2YKN9</accession>
<sequence length="182" mass="19192">MTNRGTRQQADDGILDKAAALFARHGYTQTSVQAVADSVGLSKAGLLHHFPSKEALRTAVVARIQSLEQEVLDQVAEIPLGPARDRVVLETLYDQAIARPGLVALAIGYFASLDAAASEADRELLNSRVLAAFGDTSSTERVLRITGAVGALSLLVLTVHQAGKNSAWRGHVIATSMGALGH</sequence>
<evidence type="ECO:0000259" key="5">
    <source>
        <dbReference type="PROSITE" id="PS50977"/>
    </source>
</evidence>
<keyword evidence="1" id="KW-0805">Transcription regulation</keyword>
<dbReference type="Proteomes" id="UP001501020">
    <property type="component" value="Unassembled WGS sequence"/>
</dbReference>
<evidence type="ECO:0000256" key="2">
    <source>
        <dbReference type="ARBA" id="ARBA00023125"/>
    </source>
</evidence>
<evidence type="ECO:0000256" key="4">
    <source>
        <dbReference type="PROSITE-ProRule" id="PRU00335"/>
    </source>
</evidence>
<reference evidence="6 7" key="1">
    <citation type="journal article" date="2019" name="Int. J. Syst. Evol. Microbiol.">
        <title>The Global Catalogue of Microorganisms (GCM) 10K type strain sequencing project: providing services to taxonomists for standard genome sequencing and annotation.</title>
        <authorList>
            <consortium name="The Broad Institute Genomics Platform"/>
            <consortium name="The Broad Institute Genome Sequencing Center for Infectious Disease"/>
            <person name="Wu L."/>
            <person name="Ma J."/>
        </authorList>
    </citation>
    <scope>NUCLEOTIDE SEQUENCE [LARGE SCALE GENOMIC DNA]</scope>
    <source>
        <strain evidence="6 7">JCM 13850</strain>
    </source>
</reference>
<dbReference type="SUPFAM" id="SSF46689">
    <property type="entry name" value="Homeodomain-like"/>
    <property type="match status" value="1"/>
</dbReference>
<dbReference type="Gene3D" id="1.10.357.10">
    <property type="entry name" value="Tetracycline Repressor, domain 2"/>
    <property type="match status" value="1"/>
</dbReference>
<comment type="caution">
    <text evidence="6">The sequence shown here is derived from an EMBL/GenBank/DDBJ whole genome shotgun (WGS) entry which is preliminary data.</text>
</comment>
<feature type="DNA-binding region" description="H-T-H motif" evidence="4">
    <location>
        <begin position="31"/>
        <end position="50"/>
    </location>
</feature>
<dbReference type="InterPro" id="IPR001647">
    <property type="entry name" value="HTH_TetR"/>
</dbReference>
<evidence type="ECO:0000256" key="3">
    <source>
        <dbReference type="ARBA" id="ARBA00023163"/>
    </source>
</evidence>
<feature type="domain" description="HTH tetR-type" evidence="5">
    <location>
        <begin position="8"/>
        <end position="68"/>
    </location>
</feature>
<gene>
    <name evidence="6" type="ORF">GCM10009727_17360</name>
</gene>
<organism evidence="6 7">
    <name type="scientific">Actinomadura napierensis</name>
    <dbReference type="NCBI Taxonomy" id="267854"/>
    <lineage>
        <taxon>Bacteria</taxon>
        <taxon>Bacillati</taxon>
        <taxon>Actinomycetota</taxon>
        <taxon>Actinomycetes</taxon>
        <taxon>Streptosporangiales</taxon>
        <taxon>Thermomonosporaceae</taxon>
        <taxon>Actinomadura</taxon>
    </lineage>
</organism>
<name>A0ABN2YKN9_9ACTN</name>
<dbReference type="PANTHER" id="PTHR30055:SF234">
    <property type="entry name" value="HTH-TYPE TRANSCRIPTIONAL REGULATOR BETI"/>
    <property type="match status" value="1"/>
</dbReference>
<keyword evidence="2 4" id="KW-0238">DNA-binding</keyword>
<evidence type="ECO:0000313" key="6">
    <source>
        <dbReference type="EMBL" id="GAA2127490.1"/>
    </source>
</evidence>